<keyword evidence="2" id="KW-1185">Reference proteome</keyword>
<name>A0A165QPM6_9APHY</name>
<sequence length="555" mass="60425">MSVLIEIQPHSASLDMYGTPDKSTAYSLSGDIVISVSSPLSLFERRKPTRIVLQSLSVEFEGQCELITEDTGYTPFRVCSLSDELLAGQTIELSNEGHEENDKLCAWSVAYNLVVPGWLPPSALYGDHRSEAGTRYALYASAKFLTVDDDANRSWFSTCCLPFRSRSRVVSAPRCEVCINRYVTVSAEETGSTIDYSVQAEPRNGTDPAPKFPSHVMSKLRTVISVPTHIDVEDSSFPICMRLRMQDLPEADCKRVRLTDFTVDVEQTEQCRTSPSSLYKSLFPLPPSSEQPPCTPLRDPHPAQTLYDVGLAVIPAPHQSLTNTISLLPKDSCGQYALSGNSYVFNDDAAPANSTTWFSVRTHVPVDSTRRRSKTGALRLRETGVSPLFSVSHCLYVKLTCTYDLSERGDGEPERATELLQFTVPLRFARVQRSPPSPPLASSTLSYLTGHPQALAMDGARVQGSLAAACFPMASLPYAHSLPPYSQLFDANGDRKIDYSVPLPAYSPPTSTDPGSCPSPAASVTSLDLLLPTGSSSVIGHPNAPEAVLPDYSAV</sequence>
<dbReference type="Proteomes" id="UP000076727">
    <property type="component" value="Unassembled WGS sequence"/>
</dbReference>
<evidence type="ECO:0000313" key="2">
    <source>
        <dbReference type="Proteomes" id="UP000076727"/>
    </source>
</evidence>
<dbReference type="EMBL" id="KV429055">
    <property type="protein sequence ID" value="KZT69755.1"/>
    <property type="molecule type" value="Genomic_DNA"/>
</dbReference>
<organism evidence="1 2">
    <name type="scientific">Daedalea quercina L-15889</name>
    <dbReference type="NCBI Taxonomy" id="1314783"/>
    <lineage>
        <taxon>Eukaryota</taxon>
        <taxon>Fungi</taxon>
        <taxon>Dikarya</taxon>
        <taxon>Basidiomycota</taxon>
        <taxon>Agaricomycotina</taxon>
        <taxon>Agaricomycetes</taxon>
        <taxon>Polyporales</taxon>
        <taxon>Fomitopsis</taxon>
    </lineage>
</organism>
<evidence type="ECO:0000313" key="1">
    <source>
        <dbReference type="EMBL" id="KZT69755.1"/>
    </source>
</evidence>
<dbReference type="OrthoDB" id="1638493at2759"/>
<dbReference type="AlphaFoldDB" id="A0A165QPM6"/>
<evidence type="ECO:0008006" key="3">
    <source>
        <dbReference type="Google" id="ProtNLM"/>
    </source>
</evidence>
<gene>
    <name evidence="1" type="ORF">DAEQUDRAFT_726061</name>
</gene>
<protein>
    <recommendedName>
        <fullName evidence="3">Arrestin-like N-terminal domain-containing protein</fullName>
    </recommendedName>
</protein>
<reference evidence="1 2" key="1">
    <citation type="journal article" date="2016" name="Mol. Biol. Evol.">
        <title>Comparative Genomics of Early-Diverging Mushroom-Forming Fungi Provides Insights into the Origins of Lignocellulose Decay Capabilities.</title>
        <authorList>
            <person name="Nagy L.G."/>
            <person name="Riley R."/>
            <person name="Tritt A."/>
            <person name="Adam C."/>
            <person name="Daum C."/>
            <person name="Floudas D."/>
            <person name="Sun H."/>
            <person name="Yadav J.S."/>
            <person name="Pangilinan J."/>
            <person name="Larsson K.H."/>
            <person name="Matsuura K."/>
            <person name="Barry K."/>
            <person name="Labutti K."/>
            <person name="Kuo R."/>
            <person name="Ohm R.A."/>
            <person name="Bhattacharya S.S."/>
            <person name="Shirouzu T."/>
            <person name="Yoshinaga Y."/>
            <person name="Martin F.M."/>
            <person name="Grigoriev I.V."/>
            <person name="Hibbett D.S."/>
        </authorList>
    </citation>
    <scope>NUCLEOTIDE SEQUENCE [LARGE SCALE GENOMIC DNA]</scope>
    <source>
        <strain evidence="1 2">L-15889</strain>
    </source>
</reference>
<accession>A0A165QPM6</accession>
<dbReference type="STRING" id="1314783.A0A165QPM6"/>
<proteinExistence type="predicted"/>